<proteinExistence type="inferred from homology"/>
<feature type="active site" description="Nucleophile" evidence="4">
    <location>
        <position position="178"/>
    </location>
</feature>
<evidence type="ECO:0000313" key="7">
    <source>
        <dbReference type="Proteomes" id="UP000284605"/>
    </source>
</evidence>
<dbReference type="Proteomes" id="UP000284605">
    <property type="component" value="Unassembled WGS sequence"/>
</dbReference>
<feature type="domain" description="Epoxide hydrolase N-terminal" evidence="5">
    <location>
        <begin position="5"/>
        <end position="109"/>
    </location>
</feature>
<evidence type="ECO:0000256" key="4">
    <source>
        <dbReference type="PIRSR" id="PIRSR001112-1"/>
    </source>
</evidence>
<feature type="active site" description="Proton acceptor" evidence="4">
    <location>
        <position position="363"/>
    </location>
</feature>
<evidence type="ECO:0000256" key="1">
    <source>
        <dbReference type="ARBA" id="ARBA00010088"/>
    </source>
</evidence>
<keyword evidence="7" id="KW-1185">Reference proteome</keyword>
<keyword evidence="3 6" id="KW-0378">Hydrolase</keyword>
<name>A0A418WFV7_9PROT</name>
<gene>
    <name evidence="6" type="ORF">D3874_19560</name>
</gene>
<dbReference type="GO" id="GO:0004301">
    <property type="term" value="F:epoxide hydrolase activity"/>
    <property type="evidence" value="ECO:0007669"/>
    <property type="project" value="TreeGrafter"/>
</dbReference>
<dbReference type="PANTHER" id="PTHR21661:SF35">
    <property type="entry name" value="EPOXIDE HYDROLASE"/>
    <property type="match status" value="1"/>
</dbReference>
<evidence type="ECO:0000256" key="3">
    <source>
        <dbReference type="ARBA" id="ARBA00022801"/>
    </source>
</evidence>
<dbReference type="PIRSF" id="PIRSF001112">
    <property type="entry name" value="Epoxide_hydrolase"/>
    <property type="match status" value="1"/>
</dbReference>
<comment type="caution">
    <text evidence="6">The sequence shown here is derived from an EMBL/GenBank/DDBJ whole genome shotgun (WGS) entry which is preliminary data.</text>
</comment>
<dbReference type="AlphaFoldDB" id="A0A418WFV7"/>
<evidence type="ECO:0000256" key="2">
    <source>
        <dbReference type="ARBA" id="ARBA00022797"/>
    </source>
</evidence>
<dbReference type="SUPFAM" id="SSF53474">
    <property type="entry name" value="alpha/beta-Hydrolases"/>
    <property type="match status" value="1"/>
</dbReference>
<protein>
    <submittedName>
        <fullName evidence="6">Epoxide hydrolase</fullName>
    </submittedName>
</protein>
<dbReference type="InterPro" id="IPR000639">
    <property type="entry name" value="Epox_hydrolase-like"/>
</dbReference>
<accession>A0A418WFV7</accession>
<dbReference type="Gene3D" id="3.40.50.1820">
    <property type="entry name" value="alpha/beta hydrolase"/>
    <property type="match status" value="1"/>
</dbReference>
<dbReference type="PANTHER" id="PTHR21661">
    <property type="entry name" value="EPOXIDE HYDROLASE 1-RELATED"/>
    <property type="match status" value="1"/>
</dbReference>
<reference evidence="6 7" key="1">
    <citation type="submission" date="2018-09" db="EMBL/GenBank/DDBJ databases">
        <authorList>
            <person name="Zhu H."/>
        </authorList>
    </citation>
    <scope>NUCLEOTIDE SEQUENCE [LARGE SCALE GENOMIC DNA]</scope>
    <source>
        <strain evidence="6 7">K1W22B-8</strain>
    </source>
</reference>
<feature type="active site" description="Proton donor" evidence="4">
    <location>
        <position position="309"/>
    </location>
</feature>
<dbReference type="GO" id="GO:0097176">
    <property type="term" value="P:epoxide metabolic process"/>
    <property type="evidence" value="ECO:0007669"/>
    <property type="project" value="TreeGrafter"/>
</dbReference>
<dbReference type="InterPro" id="IPR010497">
    <property type="entry name" value="Epoxide_hydro_N"/>
</dbReference>
<dbReference type="PRINTS" id="PR00412">
    <property type="entry name" value="EPOXHYDRLASE"/>
</dbReference>
<evidence type="ECO:0000313" key="6">
    <source>
        <dbReference type="EMBL" id="RJF88903.1"/>
    </source>
</evidence>
<dbReference type="Pfam" id="PF06441">
    <property type="entry name" value="EHN"/>
    <property type="match status" value="1"/>
</dbReference>
<sequence length="385" mass="42580">MSKARPFTIAVDDKTLEGILDRVRAYDWDALPDAGHWHSGTSIAYLRDFTRYWLSEYDWRRSEAALNALPQFKATVDGLDIHFIHVRGSAPAPRPLIISHGWPGSVAEFLDIIEPLAHPERFGGEAADGFDVIAPSLPGYGFSGRPAKPIGPRVVAGLFHRLMTEVLGYERYLAQGGDWGSAVSAWLGYDHAPACAAVHLNMALTRAEGAKAETPEEKAFEQRMKFSLMLEGAYFQLQATKPQTLAFAMMDSPVGVAAWILEKFAAWSDLPRDGDGAPDLSAHYTRDRLLTNIMIYLVTRSFATSTWMYRGMAEQSPRGLPAPVTVPVGIAAFPDPCFPPPPRSLAQKSYNITRWTDMPRGGHFAAMEQPALLVDDIRAFARENF</sequence>
<dbReference type="InterPro" id="IPR029058">
    <property type="entry name" value="AB_hydrolase_fold"/>
</dbReference>
<dbReference type="EMBL" id="QYUK01000011">
    <property type="protein sequence ID" value="RJF88903.1"/>
    <property type="molecule type" value="Genomic_DNA"/>
</dbReference>
<dbReference type="OrthoDB" id="9780765at2"/>
<evidence type="ECO:0000259" key="5">
    <source>
        <dbReference type="Pfam" id="PF06441"/>
    </source>
</evidence>
<organism evidence="6 7">
    <name type="scientific">Oleomonas cavernae</name>
    <dbReference type="NCBI Taxonomy" id="2320859"/>
    <lineage>
        <taxon>Bacteria</taxon>
        <taxon>Pseudomonadati</taxon>
        <taxon>Pseudomonadota</taxon>
        <taxon>Alphaproteobacteria</taxon>
        <taxon>Acetobacterales</taxon>
        <taxon>Acetobacteraceae</taxon>
        <taxon>Oleomonas</taxon>
    </lineage>
</organism>
<comment type="similarity">
    <text evidence="1">Belongs to the peptidase S33 family.</text>
</comment>
<dbReference type="InterPro" id="IPR016292">
    <property type="entry name" value="Epoxide_hydrolase"/>
</dbReference>
<dbReference type="RefSeq" id="WP_119779897.1">
    <property type="nucleotide sequence ID" value="NZ_QYUK01000011.1"/>
</dbReference>
<keyword evidence="2" id="KW-0058">Aromatic hydrocarbons catabolism</keyword>